<evidence type="ECO:0000256" key="8">
    <source>
        <dbReference type="ARBA" id="ARBA00022833"/>
    </source>
</evidence>
<dbReference type="EMBL" id="VNIB01000001">
    <property type="protein sequence ID" value="TYP00354.1"/>
    <property type="molecule type" value="Genomic_DNA"/>
</dbReference>
<accession>A0A5D3WPR8</accession>
<dbReference type="PANTHER" id="PTHR43221:SF1">
    <property type="entry name" value="PROTEASE HTPX"/>
    <property type="match status" value="1"/>
</dbReference>
<evidence type="ECO:0000256" key="6">
    <source>
        <dbReference type="ARBA" id="ARBA00022723"/>
    </source>
</evidence>
<organism evidence="14 15">
    <name type="scientific">Geothermobacter ehrlichii</name>
    <dbReference type="NCBI Taxonomy" id="213224"/>
    <lineage>
        <taxon>Bacteria</taxon>
        <taxon>Pseudomonadati</taxon>
        <taxon>Thermodesulfobacteriota</taxon>
        <taxon>Desulfuromonadia</taxon>
        <taxon>Desulfuromonadales</taxon>
        <taxon>Geothermobacteraceae</taxon>
        <taxon>Geothermobacter</taxon>
    </lineage>
</organism>
<keyword evidence="15" id="KW-1185">Reference proteome</keyword>
<name>A0A5D3WPR8_9BACT</name>
<evidence type="ECO:0000256" key="3">
    <source>
        <dbReference type="ARBA" id="ARBA00022475"/>
    </source>
</evidence>
<gene>
    <name evidence="14" type="ORF">EDC39_101522</name>
</gene>
<keyword evidence="11 12" id="KW-0472">Membrane</keyword>
<keyword evidence="8" id="KW-0862">Zinc</keyword>
<evidence type="ECO:0000256" key="5">
    <source>
        <dbReference type="ARBA" id="ARBA00022692"/>
    </source>
</evidence>
<dbReference type="CDD" id="cd07328">
    <property type="entry name" value="M48_Ste24p_like"/>
    <property type="match status" value="1"/>
</dbReference>
<proteinExistence type="predicted"/>
<evidence type="ECO:0000256" key="2">
    <source>
        <dbReference type="ARBA" id="ARBA00004651"/>
    </source>
</evidence>
<evidence type="ECO:0000256" key="10">
    <source>
        <dbReference type="ARBA" id="ARBA00023049"/>
    </source>
</evidence>
<dbReference type="GO" id="GO:0006508">
    <property type="term" value="P:proteolysis"/>
    <property type="evidence" value="ECO:0007669"/>
    <property type="project" value="UniProtKB-KW"/>
</dbReference>
<dbReference type="RefSeq" id="WP_187426607.1">
    <property type="nucleotide sequence ID" value="NZ_VNIB01000001.1"/>
</dbReference>
<dbReference type="InterPro" id="IPR001915">
    <property type="entry name" value="Peptidase_M48"/>
</dbReference>
<dbReference type="AlphaFoldDB" id="A0A5D3WPR8"/>
<keyword evidence="6" id="KW-0479">Metal-binding</keyword>
<evidence type="ECO:0000259" key="13">
    <source>
        <dbReference type="Pfam" id="PF01435"/>
    </source>
</evidence>
<comment type="caution">
    <text evidence="14">The sequence shown here is derived from an EMBL/GenBank/DDBJ whole genome shotgun (WGS) entry which is preliminary data.</text>
</comment>
<comment type="cofactor">
    <cofactor evidence="1">
        <name>Zn(2+)</name>
        <dbReference type="ChEBI" id="CHEBI:29105"/>
    </cofactor>
</comment>
<evidence type="ECO:0000256" key="1">
    <source>
        <dbReference type="ARBA" id="ARBA00001947"/>
    </source>
</evidence>
<evidence type="ECO:0000256" key="11">
    <source>
        <dbReference type="ARBA" id="ARBA00023136"/>
    </source>
</evidence>
<evidence type="ECO:0000256" key="4">
    <source>
        <dbReference type="ARBA" id="ARBA00022670"/>
    </source>
</evidence>
<dbReference type="PANTHER" id="PTHR43221">
    <property type="entry name" value="PROTEASE HTPX"/>
    <property type="match status" value="1"/>
</dbReference>
<dbReference type="Proteomes" id="UP000324159">
    <property type="component" value="Unassembled WGS sequence"/>
</dbReference>
<dbReference type="Pfam" id="PF01435">
    <property type="entry name" value="Peptidase_M48"/>
    <property type="match status" value="1"/>
</dbReference>
<evidence type="ECO:0000313" key="14">
    <source>
        <dbReference type="EMBL" id="TYP00354.1"/>
    </source>
</evidence>
<feature type="transmembrane region" description="Helical" evidence="12">
    <location>
        <begin position="117"/>
        <end position="141"/>
    </location>
</feature>
<evidence type="ECO:0000256" key="9">
    <source>
        <dbReference type="ARBA" id="ARBA00022989"/>
    </source>
</evidence>
<evidence type="ECO:0000313" key="15">
    <source>
        <dbReference type="Proteomes" id="UP000324159"/>
    </source>
</evidence>
<feature type="transmembrane region" description="Helical" evidence="12">
    <location>
        <begin position="77"/>
        <end position="96"/>
    </location>
</feature>
<dbReference type="GO" id="GO:0046872">
    <property type="term" value="F:metal ion binding"/>
    <property type="evidence" value="ECO:0007669"/>
    <property type="project" value="UniProtKB-KW"/>
</dbReference>
<feature type="transmembrane region" description="Helical" evidence="12">
    <location>
        <begin position="147"/>
        <end position="171"/>
    </location>
</feature>
<evidence type="ECO:0000256" key="7">
    <source>
        <dbReference type="ARBA" id="ARBA00022801"/>
    </source>
</evidence>
<dbReference type="InterPro" id="IPR050083">
    <property type="entry name" value="HtpX_protease"/>
</dbReference>
<keyword evidence="10" id="KW-0482">Metalloprotease</keyword>
<evidence type="ECO:0000256" key="12">
    <source>
        <dbReference type="SAM" id="Phobius"/>
    </source>
</evidence>
<protein>
    <submittedName>
        <fullName evidence="14">Zn-dependent protease with chaperone function</fullName>
    </submittedName>
</protein>
<reference evidence="14 15" key="1">
    <citation type="submission" date="2019-07" db="EMBL/GenBank/DDBJ databases">
        <title>Genomic Encyclopedia of Type Strains, Phase IV (KMG-IV): sequencing the most valuable type-strain genomes for metagenomic binning, comparative biology and taxonomic classification.</title>
        <authorList>
            <person name="Goeker M."/>
        </authorList>
    </citation>
    <scope>NUCLEOTIDE SEQUENCE [LARGE SCALE GENOMIC DNA]</scope>
    <source>
        <strain evidence="14 15">SS015</strain>
    </source>
</reference>
<dbReference type="GO" id="GO:0004222">
    <property type="term" value="F:metalloendopeptidase activity"/>
    <property type="evidence" value="ECO:0007669"/>
    <property type="project" value="InterPro"/>
</dbReference>
<keyword evidence="9 12" id="KW-1133">Transmembrane helix</keyword>
<keyword evidence="3" id="KW-1003">Cell membrane</keyword>
<dbReference type="Gene3D" id="3.30.2010.10">
    <property type="entry name" value="Metalloproteases ('zincins'), catalytic domain"/>
    <property type="match status" value="1"/>
</dbReference>
<dbReference type="GO" id="GO:0005886">
    <property type="term" value="C:plasma membrane"/>
    <property type="evidence" value="ECO:0007669"/>
    <property type="project" value="UniProtKB-SubCell"/>
</dbReference>
<keyword evidence="5 12" id="KW-0812">Transmembrane</keyword>
<keyword evidence="4 14" id="KW-0645">Protease</keyword>
<keyword evidence="7" id="KW-0378">Hydrolase</keyword>
<comment type="subcellular location">
    <subcellularLocation>
        <location evidence="2">Cell membrane</location>
        <topology evidence="2">Multi-pass membrane protein</topology>
    </subcellularLocation>
</comment>
<sequence>MISRMWLFGLLLAVPLIGFLVAEGIQEHFNAELRSAFLKQLPGADPVIVANLTLDRLCEDNPSEFRDICSTNDNLNLMSGAAVSAGLVGLLLLLVIRVAGSLARGNRRLLLWLFKPGLYLTGLVLVGLVVVHAGVAMGAIYYGESTLIGRIHVGIIGAIALGALVGVIAIARNAFSLVRKAQTVVIGKALSQNEAPSLWRCVEGIADRLNALHPDNIVLGLDPNFFVTEAEVACLSGSYTGRTLYCSLPLMRILNLKEFEAIVGHELGHYKGLDTKFSQRFFPIYRGTTNAIVELQETGGDGTKAIALLPAIAVFSYFLESFSVAESRISRDRELAADKEGATASDGRSLASALVKVHAFSGFWEGLQYAAVEALKQGKAFINASKAYAEVIAGHAKADALKGLADTHLSHPTDSHPSLASRLGSLGISMDDVETDALNVSPTLAAIELVMQSERLEEEISDAYQVFLARQLGINLDSTAHSDEQGGN</sequence>
<feature type="domain" description="Peptidase M48" evidence="13">
    <location>
        <begin position="237"/>
        <end position="425"/>
    </location>
</feature>